<dbReference type="PANTHER" id="PTHR31157">
    <property type="entry name" value="SCP DOMAIN-CONTAINING PROTEIN"/>
    <property type="match status" value="1"/>
</dbReference>
<feature type="domain" description="SCP" evidence="1">
    <location>
        <begin position="4"/>
        <end position="115"/>
    </location>
</feature>
<evidence type="ECO:0000259" key="1">
    <source>
        <dbReference type="Pfam" id="PF00188"/>
    </source>
</evidence>
<dbReference type="EMBL" id="WBZB01000040">
    <property type="protein sequence ID" value="KAB3527632.1"/>
    <property type="molecule type" value="Genomic_DNA"/>
</dbReference>
<organism evidence="2 3">
    <name type="scientific">Alkaliphilus serpentinus</name>
    <dbReference type="NCBI Taxonomy" id="1482731"/>
    <lineage>
        <taxon>Bacteria</taxon>
        <taxon>Bacillati</taxon>
        <taxon>Bacillota</taxon>
        <taxon>Clostridia</taxon>
        <taxon>Peptostreptococcales</taxon>
        <taxon>Natronincolaceae</taxon>
        <taxon>Alkaliphilus</taxon>
    </lineage>
</organism>
<dbReference type="Gene3D" id="3.40.33.10">
    <property type="entry name" value="CAP"/>
    <property type="match status" value="1"/>
</dbReference>
<protein>
    <recommendedName>
        <fullName evidence="1">SCP domain-containing protein</fullName>
    </recommendedName>
</protein>
<comment type="caution">
    <text evidence="2">The sequence shown here is derived from an EMBL/GenBank/DDBJ whole genome shotgun (WGS) entry which is preliminary data.</text>
</comment>
<reference evidence="2 3" key="1">
    <citation type="submission" date="2019-10" db="EMBL/GenBank/DDBJ databases">
        <title>Alkaliphilus serpentinus sp. nov. and Alkaliphilus pronyensis sp. nov., two novel anaerobic alkaliphilic species isolated from the serpentinized-hosted hydrothermal field of the Prony Bay (New Caledonia).</title>
        <authorList>
            <person name="Postec A."/>
        </authorList>
    </citation>
    <scope>NUCLEOTIDE SEQUENCE [LARGE SCALE GENOMIC DNA]</scope>
    <source>
        <strain evidence="2 3">LacT</strain>
    </source>
</reference>
<dbReference type="Pfam" id="PF00188">
    <property type="entry name" value="CAP"/>
    <property type="match status" value="1"/>
</dbReference>
<proteinExistence type="predicted"/>
<dbReference type="InterPro" id="IPR035940">
    <property type="entry name" value="CAP_sf"/>
</dbReference>
<keyword evidence="3" id="KW-1185">Reference proteome</keyword>
<evidence type="ECO:0000313" key="3">
    <source>
        <dbReference type="Proteomes" id="UP000465601"/>
    </source>
</evidence>
<sequence length="118" mass="13045">MLLLINNERQAKGLKPLQWHSNLAGVADLKTKDMIANNYFSHTSPTYGGFYSMVRNQGISYSQIGENLAKARDVKKAHALLMASEGHRNNILSSNFTHIGIGISHDGYGVVVTQLFIK</sequence>
<dbReference type="OrthoDB" id="9783944at2"/>
<gene>
    <name evidence="2" type="ORF">F8153_11655</name>
</gene>
<dbReference type="PANTHER" id="PTHR31157:SF1">
    <property type="entry name" value="SCP DOMAIN-CONTAINING PROTEIN"/>
    <property type="match status" value="1"/>
</dbReference>
<accession>A0A833HMP1</accession>
<dbReference type="InterPro" id="IPR014044">
    <property type="entry name" value="CAP_dom"/>
</dbReference>
<dbReference type="SUPFAM" id="SSF55797">
    <property type="entry name" value="PR-1-like"/>
    <property type="match status" value="1"/>
</dbReference>
<dbReference type="AlphaFoldDB" id="A0A833HMP1"/>
<dbReference type="Proteomes" id="UP000465601">
    <property type="component" value="Unassembled WGS sequence"/>
</dbReference>
<dbReference type="CDD" id="cd05379">
    <property type="entry name" value="CAP_bacterial"/>
    <property type="match status" value="1"/>
</dbReference>
<evidence type="ECO:0000313" key="2">
    <source>
        <dbReference type="EMBL" id="KAB3527632.1"/>
    </source>
</evidence>
<name>A0A833HMP1_9FIRM</name>